<evidence type="ECO:0000256" key="8">
    <source>
        <dbReference type="ARBA" id="ARBA00022723"/>
    </source>
</evidence>
<evidence type="ECO:0000259" key="18">
    <source>
        <dbReference type="Pfam" id="PF02896"/>
    </source>
</evidence>
<dbReference type="Gene3D" id="3.30.470.20">
    <property type="entry name" value="ATP-grasp fold, B domain"/>
    <property type="match status" value="1"/>
</dbReference>
<dbReference type="RefSeq" id="WP_068549011.1">
    <property type="nucleotide sequence ID" value="NZ_AP013035.1"/>
</dbReference>
<evidence type="ECO:0000256" key="15">
    <source>
        <dbReference type="PIRNR" id="PIRNR000854"/>
    </source>
</evidence>
<dbReference type="PATRIC" id="fig|1298851.3.peg.313"/>
<evidence type="ECO:0000256" key="1">
    <source>
        <dbReference type="ARBA" id="ARBA00001946"/>
    </source>
</evidence>
<dbReference type="SUPFAM" id="SSF56059">
    <property type="entry name" value="Glutathione synthetase ATP-binding domain-like"/>
    <property type="match status" value="1"/>
</dbReference>
<dbReference type="Pfam" id="PF01326">
    <property type="entry name" value="PPDK_N"/>
    <property type="match status" value="1"/>
</dbReference>
<accession>A0A0S3QS14</accession>
<dbReference type="FunFam" id="3.30.470.20:FF:000017">
    <property type="entry name" value="Phosphoenolpyruvate synthase"/>
    <property type="match status" value="1"/>
</dbReference>
<evidence type="ECO:0000256" key="6">
    <source>
        <dbReference type="ARBA" id="ARBA00021623"/>
    </source>
</evidence>
<evidence type="ECO:0000256" key="2">
    <source>
        <dbReference type="ARBA" id="ARBA00002988"/>
    </source>
</evidence>
<evidence type="ECO:0000256" key="14">
    <source>
        <dbReference type="ARBA" id="ARBA00047700"/>
    </source>
</evidence>
<dbReference type="GO" id="GO:0046872">
    <property type="term" value="F:metal ion binding"/>
    <property type="evidence" value="ECO:0007669"/>
    <property type="project" value="UniProtKB-KW"/>
</dbReference>
<gene>
    <name evidence="19" type="primary">pps</name>
    <name evidence="19" type="ORF">TST_0302</name>
</gene>
<feature type="domain" description="PEP-utilising enzyme mobile" evidence="16">
    <location>
        <begin position="390"/>
        <end position="461"/>
    </location>
</feature>
<dbReference type="InterPro" id="IPR002192">
    <property type="entry name" value="PPDK_AMP/ATP-bd"/>
</dbReference>
<evidence type="ECO:0000256" key="10">
    <source>
        <dbReference type="ARBA" id="ARBA00022777"/>
    </source>
</evidence>
<dbReference type="PROSITE" id="PS00742">
    <property type="entry name" value="PEP_ENZYMES_2"/>
    <property type="match status" value="1"/>
</dbReference>
<dbReference type="AlphaFoldDB" id="A0A0S3QS14"/>
<proteinExistence type="inferred from homology"/>
<reference evidence="20" key="1">
    <citation type="journal article" date="2018" name="Science">
        <title>A primordial and reversible TCA cycle in a facultatively chemolithoautotrophic thermophile.</title>
        <authorList>
            <person name="Nunoura T."/>
            <person name="Chikaraishi Y."/>
            <person name="Izaki R."/>
            <person name="Suwa T."/>
            <person name="Sato T."/>
            <person name="Harada T."/>
            <person name="Mori K."/>
            <person name="Kato Y."/>
            <person name="Miyazaki M."/>
            <person name="Shimamura S."/>
            <person name="Yanagawa K."/>
            <person name="Shuto A."/>
            <person name="Ohkouchi N."/>
            <person name="Fujita N."/>
            <person name="Takaki Y."/>
            <person name="Atomi H."/>
            <person name="Takai K."/>
        </authorList>
    </citation>
    <scope>NUCLEOTIDE SEQUENCE [LARGE SCALE GENOMIC DNA]</scope>
    <source>
        <strain evidence="20">DSM 17441 / JCM 13301 / NBRC 103674 / ABI70S6</strain>
    </source>
</reference>
<comment type="catalytic activity">
    <reaction evidence="14 15">
        <text>pyruvate + ATP + H2O = phosphoenolpyruvate + AMP + phosphate + 2 H(+)</text>
        <dbReference type="Rhea" id="RHEA:11364"/>
        <dbReference type="ChEBI" id="CHEBI:15361"/>
        <dbReference type="ChEBI" id="CHEBI:15377"/>
        <dbReference type="ChEBI" id="CHEBI:15378"/>
        <dbReference type="ChEBI" id="CHEBI:30616"/>
        <dbReference type="ChEBI" id="CHEBI:43474"/>
        <dbReference type="ChEBI" id="CHEBI:58702"/>
        <dbReference type="ChEBI" id="CHEBI:456215"/>
        <dbReference type="EC" id="2.7.9.2"/>
    </reaction>
</comment>
<dbReference type="PANTHER" id="PTHR43030">
    <property type="entry name" value="PHOSPHOENOLPYRUVATE SYNTHASE"/>
    <property type="match status" value="1"/>
</dbReference>
<dbReference type="GO" id="GO:0005524">
    <property type="term" value="F:ATP binding"/>
    <property type="evidence" value="ECO:0007669"/>
    <property type="project" value="UniProtKB-KW"/>
</dbReference>
<evidence type="ECO:0000313" key="20">
    <source>
        <dbReference type="Proteomes" id="UP000063234"/>
    </source>
</evidence>
<feature type="domain" description="PEP-utilising enzyme C-terminal" evidence="18">
    <location>
        <begin position="485"/>
        <end position="794"/>
    </location>
</feature>
<dbReference type="InterPro" id="IPR006319">
    <property type="entry name" value="PEP_synth"/>
</dbReference>
<dbReference type="Gene3D" id="3.30.1490.20">
    <property type="entry name" value="ATP-grasp fold, A domain"/>
    <property type="match status" value="1"/>
</dbReference>
<evidence type="ECO:0000256" key="11">
    <source>
        <dbReference type="ARBA" id="ARBA00022840"/>
    </source>
</evidence>
<dbReference type="InterPro" id="IPR036637">
    <property type="entry name" value="Phosphohistidine_dom_sf"/>
</dbReference>
<dbReference type="GO" id="GO:0006094">
    <property type="term" value="P:gluconeogenesis"/>
    <property type="evidence" value="ECO:0007669"/>
    <property type="project" value="UniProtKB-UniPathway"/>
</dbReference>
<dbReference type="InterPro" id="IPR015813">
    <property type="entry name" value="Pyrv/PenolPyrv_kinase-like_dom"/>
</dbReference>
<dbReference type="GO" id="GO:0008986">
    <property type="term" value="F:pyruvate, water dikinase activity"/>
    <property type="evidence" value="ECO:0007669"/>
    <property type="project" value="UniProtKB-EC"/>
</dbReference>
<dbReference type="InterPro" id="IPR040442">
    <property type="entry name" value="Pyrv_kinase-like_dom_sf"/>
</dbReference>
<evidence type="ECO:0000313" key="19">
    <source>
        <dbReference type="EMBL" id="BAT71110.1"/>
    </source>
</evidence>
<evidence type="ECO:0000256" key="7">
    <source>
        <dbReference type="ARBA" id="ARBA00022679"/>
    </source>
</evidence>
<keyword evidence="9 15" id="KW-0547">Nucleotide-binding</keyword>
<evidence type="ECO:0000259" key="17">
    <source>
        <dbReference type="Pfam" id="PF01326"/>
    </source>
</evidence>
<dbReference type="PIRSF" id="PIRSF000854">
    <property type="entry name" value="PEP_synthase"/>
    <property type="match status" value="1"/>
</dbReference>
<dbReference type="Gene3D" id="3.20.20.60">
    <property type="entry name" value="Phosphoenolpyruvate-binding domains"/>
    <property type="match status" value="1"/>
</dbReference>
<dbReference type="InterPro" id="IPR023151">
    <property type="entry name" value="PEP_util_CS"/>
</dbReference>
<comment type="pathway">
    <text evidence="3 15">Carbohydrate biosynthesis; gluconeogenesis.</text>
</comment>
<keyword evidence="11 15" id="KW-0067">ATP-binding</keyword>
<organism evidence="19 20">
    <name type="scientific">Thermosulfidibacter takaii (strain DSM 17441 / JCM 13301 / NBRC 103674 / ABI70S6)</name>
    <dbReference type="NCBI Taxonomy" id="1298851"/>
    <lineage>
        <taxon>Bacteria</taxon>
        <taxon>Pseudomonadati</taxon>
        <taxon>Thermosulfidibacterota</taxon>
        <taxon>Thermosulfidibacteria</taxon>
        <taxon>Thermosulfidibacterales</taxon>
        <taxon>Thermosulfidibacteraceae</taxon>
    </lineage>
</organism>
<dbReference type="NCBIfam" id="NF005057">
    <property type="entry name" value="PRK06464.1"/>
    <property type="match status" value="1"/>
</dbReference>
<dbReference type="FunFam" id="3.50.30.10:FF:000002">
    <property type="entry name" value="Phosphoenolpyruvate synthase"/>
    <property type="match status" value="1"/>
</dbReference>
<dbReference type="InterPro" id="IPR013815">
    <property type="entry name" value="ATP_grasp_subdomain_1"/>
</dbReference>
<dbReference type="OrthoDB" id="9765468at2"/>
<dbReference type="Pfam" id="PF02896">
    <property type="entry name" value="PEP-utilizers_C"/>
    <property type="match status" value="1"/>
</dbReference>
<evidence type="ECO:0000256" key="12">
    <source>
        <dbReference type="ARBA" id="ARBA00022842"/>
    </source>
</evidence>
<dbReference type="SUPFAM" id="SSF51621">
    <property type="entry name" value="Phosphoenolpyruvate/pyruvate domain"/>
    <property type="match status" value="1"/>
</dbReference>
<evidence type="ECO:0000256" key="3">
    <source>
        <dbReference type="ARBA" id="ARBA00004742"/>
    </source>
</evidence>
<dbReference type="PROSITE" id="PS00370">
    <property type="entry name" value="PEP_ENZYMES_PHOS_SITE"/>
    <property type="match status" value="1"/>
</dbReference>
<keyword evidence="19" id="KW-0670">Pyruvate</keyword>
<name>A0A0S3QS14_THET7</name>
<sequence length="805" mass="90235">MAYKYIKWLDEITMEDLPLVGGKNASLGEMYNALTPKGINIPYGFAITTEAYWYFVDSNNLREKIKEILTGLDTSNVEDLALRGKKVRDLIYYSKLPEDLRQEITDAYLKLCEKYGPDTDVAVRSSASAEDLPDASFAGQQDTYLNIRGVERVIDACKKCFASLFTDRAISYRHDKGFDQFSVGLSIGVQKMVRSDLACSGVMFTLDTESGFKDVVFITATYGLGEVLVQGEVNPDEYYVFKPTLRHGYKPIIRKVLGKKQIKMIYSDKVGTKTVKKVAVPAEKRERFALTDEEILKLAQWALIIEEHYSQKAGTYRPMDIEWAKDGILNELFVVQARPETVHSQKEENVIEIYKLKEKGKVLVTGKSVGNKIGTGRVRVINSVKDMHKFQKGEVLVTEMTDPDWEPIMKMASAIVTERGGRTCHAAIVARELGVPAVVGAQGALENLKTGMEVTVSCAEGDVGYVYEGILDYEVERIEITGLPKPKTKVMMILGNPEEAFHYAKIPNDGVGLARLEFIISSYIKIHPMALIKFDELPEGETKEKIRELTKGYETKPQYFVDKLAEGVATIAAAVYPNPVIVRMSDFKSNEYANLIGGEFFEPKENNPMLGWRGASRYYHPNYRDGFALECKAIKKVRDEMGLHNVKVMIPFCRTPEEGVKVINEMKKNGLVQGENGLEVYVMCELPVNVILADKYSEIFDGFSIGSNDLTQLVLGVDRDSELIAHLYDERNEAVKRMVEMVIRTAHEYGKPVGICGQAPSDYPEFAEFLVRCGIDSISLTPDTVLSGRLTILKAEGKISREESQ</sequence>
<evidence type="ECO:0000256" key="9">
    <source>
        <dbReference type="ARBA" id="ARBA00022741"/>
    </source>
</evidence>
<evidence type="ECO:0000256" key="13">
    <source>
        <dbReference type="ARBA" id="ARBA00033470"/>
    </source>
</evidence>
<dbReference type="EC" id="2.7.9.2" evidence="5 15"/>
<dbReference type="InterPro" id="IPR000121">
    <property type="entry name" value="PEP_util_C"/>
</dbReference>
<dbReference type="FunFam" id="3.30.1490.20:FF:000010">
    <property type="entry name" value="Phosphoenolpyruvate synthase"/>
    <property type="match status" value="1"/>
</dbReference>
<protein>
    <recommendedName>
        <fullName evidence="6 15">Phosphoenolpyruvate synthase</fullName>
        <shortName evidence="15">PEP synthase</shortName>
        <ecNumber evidence="5 15">2.7.9.2</ecNumber>
    </recommendedName>
    <alternativeName>
        <fullName evidence="13 15">Pyruvate, water dikinase</fullName>
    </alternativeName>
</protein>
<evidence type="ECO:0000259" key="16">
    <source>
        <dbReference type="Pfam" id="PF00391"/>
    </source>
</evidence>
<feature type="domain" description="Pyruvate phosphate dikinase AMP/ATP-binding" evidence="17">
    <location>
        <begin position="18"/>
        <end position="355"/>
    </location>
</feature>
<keyword evidence="20" id="KW-1185">Reference proteome</keyword>
<evidence type="ECO:0000256" key="4">
    <source>
        <dbReference type="ARBA" id="ARBA00007837"/>
    </source>
</evidence>
<dbReference type="Pfam" id="PF00391">
    <property type="entry name" value="PEP-utilizers"/>
    <property type="match status" value="1"/>
</dbReference>
<dbReference type="EMBL" id="AP013035">
    <property type="protein sequence ID" value="BAT71110.1"/>
    <property type="molecule type" value="Genomic_DNA"/>
</dbReference>
<dbReference type="PANTHER" id="PTHR43030:SF1">
    <property type="entry name" value="PHOSPHOENOLPYRUVATE SYNTHASE"/>
    <property type="match status" value="1"/>
</dbReference>
<dbReference type="InterPro" id="IPR018274">
    <property type="entry name" value="PEP_util_AS"/>
</dbReference>
<dbReference type="Proteomes" id="UP000063234">
    <property type="component" value="Chromosome"/>
</dbReference>
<keyword evidence="12 15" id="KW-0460">Magnesium</keyword>
<comment type="cofactor">
    <cofactor evidence="1 15">
        <name>Mg(2+)</name>
        <dbReference type="ChEBI" id="CHEBI:18420"/>
    </cofactor>
</comment>
<comment type="function">
    <text evidence="2 15">Catalyzes the phosphorylation of pyruvate to phosphoenolpyruvate.</text>
</comment>
<evidence type="ECO:0000256" key="5">
    <source>
        <dbReference type="ARBA" id="ARBA00011996"/>
    </source>
</evidence>
<dbReference type="KEGG" id="ttk:TST_0302"/>
<dbReference type="InterPro" id="IPR008279">
    <property type="entry name" value="PEP-util_enz_mobile_dom"/>
</dbReference>
<dbReference type="STRING" id="1298851.TST_0302"/>
<keyword evidence="10 15" id="KW-0418">Kinase</keyword>
<keyword evidence="8 15" id="KW-0479">Metal-binding</keyword>
<dbReference type="UniPathway" id="UPA00138"/>
<dbReference type="Gene3D" id="3.50.30.10">
    <property type="entry name" value="Phosphohistidine domain"/>
    <property type="match status" value="1"/>
</dbReference>
<comment type="similarity">
    <text evidence="4 15">Belongs to the PEP-utilizing enzyme family.</text>
</comment>
<dbReference type="SUPFAM" id="SSF52009">
    <property type="entry name" value="Phosphohistidine domain"/>
    <property type="match status" value="1"/>
</dbReference>
<dbReference type="NCBIfam" id="TIGR01418">
    <property type="entry name" value="PEP_synth"/>
    <property type="match status" value="1"/>
</dbReference>
<keyword evidence="7 15" id="KW-0808">Transferase</keyword>
<dbReference type="PRINTS" id="PR01736">
    <property type="entry name" value="PHPHTRNFRASE"/>
</dbReference>